<dbReference type="EMBL" id="OW240922">
    <property type="protein sequence ID" value="CAH2323031.1"/>
    <property type="molecule type" value="Genomic_DNA"/>
</dbReference>
<protein>
    <submittedName>
        <fullName evidence="2">Uncharacterized protein</fullName>
    </submittedName>
</protein>
<dbReference type="Gene3D" id="3.30.70.1820">
    <property type="entry name" value="L1 transposable element, RRM domain"/>
    <property type="match status" value="1"/>
</dbReference>
<gene>
    <name evidence="2" type="ORF">PECUL_23A059966</name>
</gene>
<dbReference type="AlphaFoldDB" id="A0AAD1WPQ8"/>
<keyword evidence="3" id="KW-1185">Reference proteome</keyword>
<evidence type="ECO:0000313" key="2">
    <source>
        <dbReference type="EMBL" id="CAH2323031.1"/>
    </source>
</evidence>
<dbReference type="Proteomes" id="UP001295444">
    <property type="component" value="Chromosome 11"/>
</dbReference>
<name>A0AAD1WPQ8_PELCU</name>
<evidence type="ECO:0000313" key="3">
    <source>
        <dbReference type="Proteomes" id="UP001295444"/>
    </source>
</evidence>
<dbReference type="PANTHER" id="PTHR11505">
    <property type="entry name" value="L1 TRANSPOSABLE ELEMENT-RELATED"/>
    <property type="match status" value="1"/>
</dbReference>
<feature type="region of interest" description="Disordered" evidence="1">
    <location>
        <begin position="1"/>
        <end position="61"/>
    </location>
</feature>
<accession>A0AAD1WPQ8</accession>
<reference evidence="2" key="1">
    <citation type="submission" date="2022-03" db="EMBL/GenBank/DDBJ databases">
        <authorList>
            <person name="Alioto T."/>
            <person name="Alioto T."/>
            <person name="Gomez Garrido J."/>
        </authorList>
    </citation>
    <scope>NUCLEOTIDE SEQUENCE</scope>
</reference>
<dbReference type="InterPro" id="IPR004244">
    <property type="entry name" value="Transposase_22"/>
</dbReference>
<organism evidence="2 3">
    <name type="scientific">Pelobates cultripes</name>
    <name type="common">Western spadefoot toad</name>
    <dbReference type="NCBI Taxonomy" id="61616"/>
    <lineage>
        <taxon>Eukaryota</taxon>
        <taxon>Metazoa</taxon>
        <taxon>Chordata</taxon>
        <taxon>Craniata</taxon>
        <taxon>Vertebrata</taxon>
        <taxon>Euteleostomi</taxon>
        <taxon>Amphibia</taxon>
        <taxon>Batrachia</taxon>
        <taxon>Anura</taxon>
        <taxon>Pelobatoidea</taxon>
        <taxon>Pelobatidae</taxon>
        <taxon>Pelobates</taxon>
    </lineage>
</organism>
<sequence length="291" mass="32925">MSQRQQAKTAKADRASFFLAKPTTALSQEGCSLTKDGGDPRPEEGPPSSPTSSDVGPDDRPLTVANMKKLLAELTENIQRNMAAQIQTLTTDLCKEILEVGQHTAQAEKRMDEFLEAHNSLAYKLQEMDFNLHDHTLIMADVEDWSRYKNLWIRGIPETVLNSTLNTCLLDLFHALTPETHPVQLIIDRAHRLRRPKRLPNSTARDVIVRVHFYHTKESLTLLTTTLRTQGIAYRWGYPAKLLIHYQDALHGIDSLSAGKEKFKIWGLTLTESGERNMAKISRMSPEWTPA</sequence>
<proteinExistence type="predicted"/>
<evidence type="ECO:0000256" key="1">
    <source>
        <dbReference type="SAM" id="MobiDB-lite"/>
    </source>
</evidence>